<keyword evidence="4" id="KW-1185">Reference proteome</keyword>
<dbReference type="Gene3D" id="1.10.10.60">
    <property type="entry name" value="Homeodomain-like"/>
    <property type="match status" value="1"/>
</dbReference>
<evidence type="ECO:0000313" key="4">
    <source>
        <dbReference type="Proteomes" id="UP001369815"/>
    </source>
</evidence>
<feature type="compositionally biased region" description="Pro residues" evidence="1">
    <location>
        <begin position="224"/>
        <end position="233"/>
    </location>
</feature>
<gene>
    <name evidence="3" type="ORF">Daesc_008813</name>
</gene>
<dbReference type="SUPFAM" id="SSF46689">
    <property type="entry name" value="Homeodomain-like"/>
    <property type="match status" value="1"/>
</dbReference>
<feature type="region of interest" description="Disordered" evidence="1">
    <location>
        <begin position="585"/>
        <end position="632"/>
    </location>
</feature>
<comment type="caution">
    <text evidence="3">The sequence shown here is derived from an EMBL/GenBank/DDBJ whole genome shotgun (WGS) entry which is preliminary data.</text>
</comment>
<evidence type="ECO:0000256" key="1">
    <source>
        <dbReference type="SAM" id="MobiDB-lite"/>
    </source>
</evidence>
<dbReference type="EMBL" id="JBANMG010000008">
    <property type="protein sequence ID" value="KAK6950485.1"/>
    <property type="molecule type" value="Genomic_DNA"/>
</dbReference>
<protein>
    <recommendedName>
        <fullName evidence="2">Myb-like domain-containing protein</fullName>
    </recommendedName>
</protein>
<proteinExistence type="predicted"/>
<organism evidence="3 4">
    <name type="scientific">Daldinia eschscholtzii</name>
    <dbReference type="NCBI Taxonomy" id="292717"/>
    <lineage>
        <taxon>Eukaryota</taxon>
        <taxon>Fungi</taxon>
        <taxon>Dikarya</taxon>
        <taxon>Ascomycota</taxon>
        <taxon>Pezizomycotina</taxon>
        <taxon>Sordariomycetes</taxon>
        <taxon>Xylariomycetidae</taxon>
        <taxon>Xylariales</taxon>
        <taxon>Hypoxylaceae</taxon>
        <taxon>Daldinia</taxon>
    </lineage>
</organism>
<feature type="region of interest" description="Disordered" evidence="1">
    <location>
        <begin position="1"/>
        <end position="333"/>
    </location>
</feature>
<dbReference type="PANTHER" id="PTHR22929:SF0">
    <property type="entry name" value="TRANSCRIPTION FACTOR TFIIIB COMPONENT B'' HOMOLOG"/>
    <property type="match status" value="1"/>
</dbReference>
<sequence>MSSMLKKTGGLSFKPKVAPRRPGGAPSSSQAPPASASASTTRAPTTEVSSQASTPAPTNPPTPSVESPSQIGTQKEVPKEIPTNTPQVESEQPTTSVRDDPLVSAASGPTPPPTASSAIVGIPSVPAPAPTKRVATRIAAPAPVPSADGPPRSSPSISISPPVDRPVQPTPTPEISASTTTPATTLPNKPTSNTPAADSSRSTTTERIPIPHPAASVQSRLAPPTAPPSPAPVPDTIAVSTPANEPAAAAPKQKRVYRKRKTATGDDDDAATEGSAPKKRRPRKNPAAESNGAVSGEGTEGAPQAKRAYRRRRRSSTPEDPENQTVDHSTMKMADLTKDLGIGKKFKHADAIEERARQARERFRQKRLAKQRQAMGLLPGGEEASRASTPVAGEENGRESAIARARNLGASVDAGAHSVGYEVVDGQIIINQESLVVDRHAAHRDMSALETVEEDEFSHLTTSASFRRESRRTGANHWTEEDTERFYHLLSMFGTDFETIASMFPGKTRRAIKLKFNREETQRPRRINAAVMVRGEKRVSIDLEEYKAHQPEWRESDAILAEHAELVREHEEDIRRLREERRAAGLIDDDEADGQQQQQRNGEKQQDNVQGTQERAAVHDPYAVTEEVVVEG</sequence>
<dbReference type="GO" id="GO:0001156">
    <property type="term" value="F:TFIIIC-class transcription factor complex binding"/>
    <property type="evidence" value="ECO:0007669"/>
    <property type="project" value="TreeGrafter"/>
</dbReference>
<dbReference type="SMART" id="SM00717">
    <property type="entry name" value="SANT"/>
    <property type="match status" value="1"/>
</dbReference>
<feature type="compositionally biased region" description="Low complexity" evidence="1">
    <location>
        <begin position="150"/>
        <end position="162"/>
    </location>
</feature>
<dbReference type="Pfam" id="PF15963">
    <property type="entry name" value="Myb_DNA-bind_7"/>
    <property type="match status" value="1"/>
</dbReference>
<dbReference type="InterPro" id="IPR001005">
    <property type="entry name" value="SANT/Myb"/>
</dbReference>
<feature type="compositionally biased region" description="Polar residues" evidence="1">
    <location>
        <begin position="82"/>
        <end position="96"/>
    </location>
</feature>
<evidence type="ECO:0000259" key="2">
    <source>
        <dbReference type="SMART" id="SM00717"/>
    </source>
</evidence>
<evidence type="ECO:0000313" key="3">
    <source>
        <dbReference type="EMBL" id="KAK6950485.1"/>
    </source>
</evidence>
<dbReference type="InterPro" id="IPR009057">
    <property type="entry name" value="Homeodomain-like_sf"/>
</dbReference>
<feature type="compositionally biased region" description="Basic residues" evidence="1">
    <location>
        <begin position="252"/>
        <end position="262"/>
    </location>
</feature>
<dbReference type="PANTHER" id="PTHR22929">
    <property type="entry name" value="RNA POLYMERASE III TRANSCRIPTION INITIATION FACTOR B"/>
    <property type="match status" value="1"/>
</dbReference>
<dbReference type="GO" id="GO:0070898">
    <property type="term" value="P:RNA polymerase III preinitiation complex assembly"/>
    <property type="evidence" value="ECO:0007669"/>
    <property type="project" value="TreeGrafter"/>
</dbReference>
<dbReference type="GO" id="GO:0000126">
    <property type="term" value="C:transcription factor TFIIIB complex"/>
    <property type="evidence" value="ECO:0007669"/>
    <property type="project" value="TreeGrafter"/>
</dbReference>
<dbReference type="AlphaFoldDB" id="A0AAX6MCW9"/>
<reference evidence="3 4" key="1">
    <citation type="journal article" date="2024" name="Front Chem Biol">
        <title>Unveiling the potential of Daldinia eschscholtzii MFLUCC 19-0629 through bioactivity and bioinformatics studies for enhanced sustainable agriculture production.</title>
        <authorList>
            <person name="Brooks S."/>
            <person name="Weaver J.A."/>
            <person name="Klomchit A."/>
            <person name="Alharthi S.A."/>
            <person name="Onlamun T."/>
            <person name="Nurani R."/>
            <person name="Vong T.K."/>
            <person name="Alberti F."/>
            <person name="Greco C."/>
        </authorList>
    </citation>
    <scope>NUCLEOTIDE SEQUENCE [LARGE SCALE GENOMIC DNA]</scope>
    <source>
        <strain evidence="3">MFLUCC 19-0629</strain>
    </source>
</reference>
<feature type="compositionally biased region" description="Polar residues" evidence="1">
    <location>
        <begin position="192"/>
        <end position="206"/>
    </location>
</feature>
<name>A0AAX6MCW9_9PEZI</name>
<dbReference type="CDD" id="cd00167">
    <property type="entry name" value="SANT"/>
    <property type="match status" value="1"/>
</dbReference>
<feature type="domain" description="Myb-like" evidence="2">
    <location>
        <begin position="474"/>
        <end position="522"/>
    </location>
</feature>
<feature type="compositionally biased region" description="Low complexity" evidence="1">
    <location>
        <begin position="25"/>
        <end position="56"/>
    </location>
</feature>
<dbReference type="Proteomes" id="UP001369815">
    <property type="component" value="Unassembled WGS sequence"/>
</dbReference>
<feature type="compositionally biased region" description="Low complexity" evidence="1">
    <location>
        <begin position="173"/>
        <end position="191"/>
    </location>
</feature>
<accession>A0AAX6MCW9</accession>
<dbReference type="InterPro" id="IPR039467">
    <property type="entry name" value="TFIIIB_B''_Myb"/>
</dbReference>